<proteinExistence type="predicted"/>
<dbReference type="EMBL" id="SJPJ01000001">
    <property type="protein sequence ID" value="TWT78767.1"/>
    <property type="molecule type" value="Genomic_DNA"/>
</dbReference>
<name>A0A5C5YW57_9BACT</name>
<dbReference type="PROSITE" id="PS51257">
    <property type="entry name" value="PROKAR_LIPOPROTEIN"/>
    <property type="match status" value="1"/>
</dbReference>
<keyword evidence="3" id="KW-1185">Reference proteome</keyword>
<dbReference type="Proteomes" id="UP000315010">
    <property type="component" value="Unassembled WGS sequence"/>
</dbReference>
<evidence type="ECO:0008006" key="4">
    <source>
        <dbReference type="Google" id="ProtNLM"/>
    </source>
</evidence>
<accession>A0A5C5YW57</accession>
<dbReference type="Pfam" id="PF13211">
    <property type="entry name" value="DUF4019"/>
    <property type="match status" value="1"/>
</dbReference>
<evidence type="ECO:0000313" key="2">
    <source>
        <dbReference type="EMBL" id="TWT78767.1"/>
    </source>
</evidence>
<keyword evidence="1" id="KW-0472">Membrane</keyword>
<comment type="caution">
    <text evidence="2">The sequence shown here is derived from an EMBL/GenBank/DDBJ whole genome shotgun (WGS) entry which is preliminary data.</text>
</comment>
<feature type="transmembrane region" description="Helical" evidence="1">
    <location>
        <begin position="6"/>
        <end position="33"/>
    </location>
</feature>
<dbReference type="AlphaFoldDB" id="A0A5C5YW57"/>
<keyword evidence="1" id="KW-0812">Transmembrane</keyword>
<evidence type="ECO:0000256" key="1">
    <source>
        <dbReference type="SAM" id="Phobius"/>
    </source>
</evidence>
<keyword evidence="1" id="KW-1133">Transmembrane helix</keyword>
<evidence type="ECO:0000313" key="3">
    <source>
        <dbReference type="Proteomes" id="UP000315010"/>
    </source>
</evidence>
<organism evidence="2 3">
    <name type="scientific">Novipirellula herctigrandis</name>
    <dbReference type="NCBI Taxonomy" id="2527986"/>
    <lineage>
        <taxon>Bacteria</taxon>
        <taxon>Pseudomonadati</taxon>
        <taxon>Planctomycetota</taxon>
        <taxon>Planctomycetia</taxon>
        <taxon>Pirellulales</taxon>
        <taxon>Pirellulaceae</taxon>
        <taxon>Novipirellula</taxon>
    </lineage>
</organism>
<protein>
    <recommendedName>
        <fullName evidence="4">DUF4878 domain-containing protein</fullName>
    </recommendedName>
</protein>
<reference evidence="2 3" key="1">
    <citation type="submission" date="2019-02" db="EMBL/GenBank/DDBJ databases">
        <title>Deep-cultivation of Planctomycetes and their phenomic and genomic characterization uncovers novel biology.</title>
        <authorList>
            <person name="Wiegand S."/>
            <person name="Jogler M."/>
            <person name="Boedeker C."/>
            <person name="Pinto D."/>
            <person name="Vollmers J."/>
            <person name="Rivas-Marin E."/>
            <person name="Kohn T."/>
            <person name="Peeters S.H."/>
            <person name="Heuer A."/>
            <person name="Rast P."/>
            <person name="Oberbeckmann S."/>
            <person name="Bunk B."/>
            <person name="Jeske O."/>
            <person name="Meyerdierks A."/>
            <person name="Storesund J.E."/>
            <person name="Kallscheuer N."/>
            <person name="Luecker S."/>
            <person name="Lage O.M."/>
            <person name="Pohl T."/>
            <person name="Merkel B.J."/>
            <person name="Hornburger P."/>
            <person name="Mueller R.-W."/>
            <person name="Bruemmer F."/>
            <person name="Labrenz M."/>
            <person name="Spormann A.M."/>
            <person name="Op Den Camp H."/>
            <person name="Overmann J."/>
            <person name="Amann R."/>
            <person name="Jetten M.S.M."/>
            <person name="Mascher T."/>
            <person name="Medema M.H."/>
            <person name="Devos D.P."/>
            <person name="Kaster A.-K."/>
            <person name="Ovreas L."/>
            <person name="Rohde M."/>
            <person name="Galperin M.Y."/>
            <person name="Jogler C."/>
        </authorList>
    </citation>
    <scope>NUCLEOTIDE SEQUENCE [LARGE SCALE GENOMIC DNA]</scope>
    <source>
        <strain evidence="2 3">CA13</strain>
    </source>
</reference>
<sequence>MTKAKAIVPIFIACVSIGVLLAGSCAGLLLFGFKDVKSQVSPKIDAMFSAIDNNTFAETYESETTQSLRESATKDQYTAVGDLIRLRLGKLKSKSLQGFTTTKYISGSSINVSYDATFENGNGTIIAKLKKEDGTWKFVVFRVTSPVFAQDIETGQNKGGSTQ</sequence>
<dbReference type="InterPro" id="IPR025091">
    <property type="entry name" value="DUF4019"/>
</dbReference>
<gene>
    <name evidence="2" type="ORF">CA13_01640</name>
</gene>
<dbReference type="OrthoDB" id="5953619at2"/>
<dbReference type="RefSeq" id="WP_146393844.1">
    <property type="nucleotide sequence ID" value="NZ_SJPJ01000001.1"/>
</dbReference>